<dbReference type="PANTHER" id="PTHR10366">
    <property type="entry name" value="NAD DEPENDENT EPIMERASE/DEHYDRATASE"/>
    <property type="match status" value="1"/>
</dbReference>
<reference evidence="4" key="1">
    <citation type="journal article" date="2008" name="BMC Genomics">
        <title>A conifer genomics resource of 200,000 spruce (Picea spp.) ESTs and 6,464 high-quality, sequence-finished full-length cDNAs for Sitka spruce (Picea sitchensis).</title>
        <authorList>
            <person name="Ralph S.G."/>
            <person name="Chun H.J."/>
            <person name="Kolosova N."/>
            <person name="Cooper D."/>
            <person name="Oddy C."/>
            <person name="Ritland C.E."/>
            <person name="Kirkpatrick R."/>
            <person name="Moore R."/>
            <person name="Barber S."/>
            <person name="Holt R.A."/>
            <person name="Jones S.J."/>
            <person name="Marra M.A."/>
            <person name="Douglas C.J."/>
            <person name="Ritland K."/>
            <person name="Bohlmann J."/>
        </authorList>
    </citation>
    <scope>NUCLEOTIDE SEQUENCE</scope>
    <source>
        <tissue evidence="4">Green portion of the leader tissue</tissue>
    </source>
</reference>
<dbReference type="SUPFAM" id="SSF51735">
    <property type="entry name" value="NAD(P)-binding Rossmann-fold domains"/>
    <property type="match status" value="1"/>
</dbReference>
<dbReference type="CDD" id="cd08958">
    <property type="entry name" value="FR_SDR_e"/>
    <property type="match status" value="1"/>
</dbReference>
<dbReference type="PANTHER" id="PTHR10366:SF831">
    <property type="entry name" value="NAD-DEPENDENT EPIMERASE_DEHYDRATASE DOMAIN-CONTAINING PROTEIN"/>
    <property type="match status" value="1"/>
</dbReference>
<keyword evidence="2" id="KW-0175">Coiled coil</keyword>
<protein>
    <recommendedName>
        <fullName evidence="3">NAD-dependent epimerase/dehydratase domain-containing protein</fullName>
    </recommendedName>
</protein>
<feature type="domain" description="NAD-dependent epimerase/dehydratase" evidence="3">
    <location>
        <begin position="16"/>
        <end position="253"/>
    </location>
</feature>
<sequence>MTLTVEKTVQFHGETVCVTGAGGFIASWLVRLLLEQGYNVRGTVREPGGEKNVHLENLEGAKERLKILKANLLDYDSLLEAINGCTGVFHTASPVLSQTASNPEVEVINPAIKGTLNVLKACSVSKVKRVIMTSSVGAVLLDPKRPRDKFVDESCWSDPEYCRATQNWYYMSKTVAEQDAWHYSEESGLDLISICPSLVLGPILQPNLNASCLVLVKLLNGDPERCENKARNIVDVRDVARAHILAYENPSAAGRYLCTAHSVRTKELVDILKRLYPQYTYPKDYVDVGLDVSGIEQVSGNKLRELGLDCMQLEQTLVDIVECFQHKGILK</sequence>
<accession>A9NMJ9</accession>
<dbReference type="InterPro" id="IPR036291">
    <property type="entry name" value="NAD(P)-bd_dom_sf"/>
</dbReference>
<evidence type="ECO:0000256" key="2">
    <source>
        <dbReference type="SAM" id="Coils"/>
    </source>
</evidence>
<evidence type="ECO:0000256" key="1">
    <source>
        <dbReference type="ARBA" id="ARBA00023002"/>
    </source>
</evidence>
<evidence type="ECO:0000259" key="3">
    <source>
        <dbReference type="Pfam" id="PF01370"/>
    </source>
</evidence>
<dbReference type="Gene3D" id="3.40.50.720">
    <property type="entry name" value="NAD(P)-binding Rossmann-like Domain"/>
    <property type="match status" value="1"/>
</dbReference>
<keyword evidence="1" id="KW-0560">Oxidoreductase</keyword>
<organism evidence="4">
    <name type="scientific">Picea sitchensis</name>
    <name type="common">Sitka spruce</name>
    <name type="synonym">Pinus sitchensis</name>
    <dbReference type="NCBI Taxonomy" id="3332"/>
    <lineage>
        <taxon>Eukaryota</taxon>
        <taxon>Viridiplantae</taxon>
        <taxon>Streptophyta</taxon>
        <taxon>Embryophyta</taxon>
        <taxon>Tracheophyta</taxon>
        <taxon>Spermatophyta</taxon>
        <taxon>Pinopsida</taxon>
        <taxon>Pinidae</taxon>
        <taxon>Conifers I</taxon>
        <taxon>Pinales</taxon>
        <taxon>Pinaceae</taxon>
        <taxon>Picea</taxon>
    </lineage>
</organism>
<dbReference type="FunFam" id="3.40.50.720:FF:000219">
    <property type="entry name" value="Cinnamoyl-CoA reductase 1"/>
    <property type="match status" value="1"/>
</dbReference>
<dbReference type="AlphaFoldDB" id="A9NMJ9"/>
<dbReference type="Pfam" id="PF01370">
    <property type="entry name" value="Epimerase"/>
    <property type="match status" value="1"/>
</dbReference>
<feature type="coiled-coil region" evidence="2">
    <location>
        <begin position="51"/>
        <end position="78"/>
    </location>
</feature>
<dbReference type="EMBL" id="EF082503">
    <property type="protein sequence ID" value="ABK21860.1"/>
    <property type="molecule type" value="mRNA"/>
</dbReference>
<dbReference type="InterPro" id="IPR050425">
    <property type="entry name" value="NAD(P)_dehydrat-like"/>
</dbReference>
<evidence type="ECO:0000313" key="4">
    <source>
        <dbReference type="EMBL" id="ABK21860.1"/>
    </source>
</evidence>
<dbReference type="GO" id="GO:0016616">
    <property type="term" value="F:oxidoreductase activity, acting on the CH-OH group of donors, NAD or NADP as acceptor"/>
    <property type="evidence" value="ECO:0007669"/>
    <property type="project" value="TreeGrafter"/>
</dbReference>
<dbReference type="InterPro" id="IPR001509">
    <property type="entry name" value="Epimerase_deHydtase"/>
</dbReference>
<name>A9NMJ9_PICSI</name>
<proteinExistence type="evidence at transcript level"/>